<keyword evidence="2" id="KW-1185">Reference proteome</keyword>
<gene>
    <name evidence="1" type="ORF">ACOLOM_LOCUS2581</name>
</gene>
<accession>A0ACA9KVL6</accession>
<dbReference type="Proteomes" id="UP000789525">
    <property type="component" value="Unassembled WGS sequence"/>
</dbReference>
<evidence type="ECO:0000313" key="2">
    <source>
        <dbReference type="Proteomes" id="UP000789525"/>
    </source>
</evidence>
<comment type="caution">
    <text evidence="1">The sequence shown here is derived from an EMBL/GenBank/DDBJ whole genome shotgun (WGS) entry which is preliminary data.</text>
</comment>
<protein>
    <submittedName>
        <fullName evidence="1">10395_t:CDS:1</fullName>
    </submittedName>
</protein>
<evidence type="ECO:0000313" key="1">
    <source>
        <dbReference type="EMBL" id="CAG8495868.1"/>
    </source>
</evidence>
<dbReference type="EMBL" id="CAJVPT010003438">
    <property type="protein sequence ID" value="CAG8495868.1"/>
    <property type="molecule type" value="Genomic_DNA"/>
</dbReference>
<name>A0ACA9KVL6_9GLOM</name>
<sequence length="198" mass="21442">MAIENGSTSTPSSTSNPTSTSNGSTMLPVSRVRRILKEHDATCGADVSFLITATAELFIEYLVKKGLEQAKNEGRKNLGYQDLDVIPQTCTLENALKLYDDAMRTRSELQDAMLTDNESGGEEDSDREDYSENNCEESIEDQIQSDNGGSSIVGNAPNGRLNGHKYNAENEISSDSELSEAPETSTSENSSDTVANEN</sequence>
<reference evidence="1" key="1">
    <citation type="submission" date="2021-06" db="EMBL/GenBank/DDBJ databases">
        <authorList>
            <person name="Kallberg Y."/>
            <person name="Tangrot J."/>
            <person name="Rosling A."/>
        </authorList>
    </citation>
    <scope>NUCLEOTIDE SEQUENCE</scope>
    <source>
        <strain evidence="1">CL356</strain>
    </source>
</reference>
<organism evidence="1 2">
    <name type="scientific">Acaulospora colombiana</name>
    <dbReference type="NCBI Taxonomy" id="27376"/>
    <lineage>
        <taxon>Eukaryota</taxon>
        <taxon>Fungi</taxon>
        <taxon>Fungi incertae sedis</taxon>
        <taxon>Mucoromycota</taxon>
        <taxon>Glomeromycotina</taxon>
        <taxon>Glomeromycetes</taxon>
        <taxon>Diversisporales</taxon>
        <taxon>Acaulosporaceae</taxon>
        <taxon>Acaulospora</taxon>
    </lineage>
</organism>
<proteinExistence type="predicted"/>